<feature type="domain" description="Lipoprotein LpqB N-terminal" evidence="2">
    <location>
        <begin position="48"/>
        <end position="157"/>
    </location>
</feature>
<accession>A0ABU0R6Z5</accession>
<keyword evidence="4" id="KW-1185">Reference proteome</keyword>
<keyword evidence="1" id="KW-0472">Membrane</keyword>
<comment type="caution">
    <text evidence="3">The sequence shown here is derived from an EMBL/GenBank/DDBJ whole genome shotgun (WGS) entry which is preliminary data.</text>
</comment>
<name>A0ABU0R6Z5_9MICO</name>
<keyword evidence="1" id="KW-0812">Transmembrane</keyword>
<evidence type="ECO:0000256" key="1">
    <source>
        <dbReference type="SAM" id="Phobius"/>
    </source>
</evidence>
<sequence length="163" mass="17588">MGASVRHDVHMDAPATKPDRTLIVILGVIGVLVIVALIVVFTRGEAVPLDEASPEGVVQRYSAAVLEGDEQAAIGYLTPELGDPCRRMGLATTDGMRITHVSTTERDDTAHVRVLISTSYDGGMFGSSQYEEEADFDLVKAGDRWLIEMTPWQLAVCTGGLEK</sequence>
<gene>
    <name evidence="3" type="ORF">QFZ26_001406</name>
</gene>
<keyword evidence="1" id="KW-1133">Transmembrane helix</keyword>
<evidence type="ECO:0000259" key="2">
    <source>
        <dbReference type="Pfam" id="PF25976"/>
    </source>
</evidence>
<dbReference type="Pfam" id="PF25976">
    <property type="entry name" value="LpqB_N"/>
    <property type="match status" value="1"/>
</dbReference>
<evidence type="ECO:0000313" key="4">
    <source>
        <dbReference type="Proteomes" id="UP001239083"/>
    </source>
</evidence>
<evidence type="ECO:0000313" key="3">
    <source>
        <dbReference type="EMBL" id="MDQ0893851.1"/>
    </source>
</evidence>
<protein>
    <recommendedName>
        <fullName evidence="2">Lipoprotein LpqB N-terminal domain-containing protein</fullName>
    </recommendedName>
</protein>
<feature type="transmembrane region" description="Helical" evidence="1">
    <location>
        <begin position="21"/>
        <end position="41"/>
    </location>
</feature>
<dbReference type="EMBL" id="JAUSYY010000001">
    <property type="protein sequence ID" value="MDQ0893851.1"/>
    <property type="molecule type" value="Genomic_DNA"/>
</dbReference>
<reference evidence="3 4" key="1">
    <citation type="submission" date="2023-07" db="EMBL/GenBank/DDBJ databases">
        <title>Comparative genomics of wheat-associated soil bacteria to identify genetic determinants of phenazine resistance.</title>
        <authorList>
            <person name="Mouncey N."/>
        </authorList>
    </citation>
    <scope>NUCLEOTIDE SEQUENCE [LARGE SCALE GENOMIC DNA]</scope>
    <source>
        <strain evidence="3 4">V3I3</strain>
    </source>
</reference>
<proteinExistence type="predicted"/>
<organism evidence="3 4">
    <name type="scientific">Agromyces ramosus</name>
    <dbReference type="NCBI Taxonomy" id="33879"/>
    <lineage>
        <taxon>Bacteria</taxon>
        <taxon>Bacillati</taxon>
        <taxon>Actinomycetota</taxon>
        <taxon>Actinomycetes</taxon>
        <taxon>Micrococcales</taxon>
        <taxon>Microbacteriaceae</taxon>
        <taxon>Agromyces</taxon>
    </lineage>
</organism>
<dbReference type="InterPro" id="IPR059026">
    <property type="entry name" value="LpqB_N"/>
</dbReference>
<dbReference type="Proteomes" id="UP001239083">
    <property type="component" value="Unassembled WGS sequence"/>
</dbReference>